<gene>
    <name evidence="2" type="ORF">NCTC13032_03794</name>
</gene>
<dbReference type="Proteomes" id="UP000310719">
    <property type="component" value="Chromosome"/>
</dbReference>
<evidence type="ECO:0000313" key="3">
    <source>
        <dbReference type="Proteomes" id="UP000310719"/>
    </source>
</evidence>
<dbReference type="GO" id="GO:0004386">
    <property type="term" value="F:helicase activity"/>
    <property type="evidence" value="ECO:0007669"/>
    <property type="project" value="UniProtKB-KW"/>
</dbReference>
<evidence type="ECO:0000259" key="1">
    <source>
        <dbReference type="Pfam" id="PF11898"/>
    </source>
</evidence>
<dbReference type="AlphaFoldDB" id="A0A4U9HWF5"/>
<keyword evidence="2" id="KW-0347">Helicase</keyword>
<dbReference type="EMBL" id="LR590464">
    <property type="protein sequence ID" value="VTP68904.1"/>
    <property type="molecule type" value="Genomic_DNA"/>
</dbReference>
<keyword evidence="2" id="KW-0067">ATP-binding</keyword>
<feature type="domain" description="RNA helicase HrpA C-terminal" evidence="1">
    <location>
        <begin position="1"/>
        <end position="77"/>
    </location>
</feature>
<organism evidence="2 3">
    <name type="scientific">Leclercia adecarboxylata</name>
    <dbReference type="NCBI Taxonomy" id="83655"/>
    <lineage>
        <taxon>Bacteria</taxon>
        <taxon>Pseudomonadati</taxon>
        <taxon>Pseudomonadota</taxon>
        <taxon>Gammaproteobacteria</taxon>
        <taxon>Enterobacterales</taxon>
        <taxon>Enterobacteriaceae</taxon>
        <taxon>Leclercia</taxon>
    </lineage>
</organism>
<keyword evidence="2" id="KW-0547">Nucleotide-binding</keyword>
<dbReference type="Pfam" id="PF11898">
    <property type="entry name" value="DUF3418"/>
    <property type="match status" value="1"/>
</dbReference>
<dbReference type="InterPro" id="IPR024590">
    <property type="entry name" value="HrpA_C"/>
</dbReference>
<reference evidence="2 3" key="1">
    <citation type="submission" date="2019-05" db="EMBL/GenBank/DDBJ databases">
        <authorList>
            <consortium name="Pathogen Informatics"/>
        </authorList>
    </citation>
    <scope>NUCLEOTIDE SEQUENCE [LARGE SCALE GENOMIC DNA]</scope>
    <source>
        <strain evidence="2 3">NCTC13032</strain>
    </source>
</reference>
<evidence type="ECO:0000313" key="2">
    <source>
        <dbReference type="EMBL" id="VTP68904.1"/>
    </source>
</evidence>
<protein>
    <submittedName>
        <fullName evidence="2">ATP-dependent RNA helicase HrpA</fullName>
    </submittedName>
</protein>
<accession>A0A4U9HWF5</accession>
<sequence>MTVHIPLPLLNQVEESGFEWQIPGLRRELVIALIKSLPKPVRRNFVPAPNYAEAFLGRATPLELPLLDSLERELRRDDRCHHRP</sequence>
<keyword evidence="2" id="KW-0378">Hydrolase</keyword>
<proteinExistence type="predicted"/>
<name>A0A4U9HWF5_9ENTR</name>